<feature type="compositionally biased region" description="Acidic residues" evidence="1">
    <location>
        <begin position="127"/>
        <end position="141"/>
    </location>
</feature>
<evidence type="ECO:0000313" key="2">
    <source>
        <dbReference type="EMBL" id="KAF9800058.1"/>
    </source>
</evidence>
<proteinExistence type="predicted"/>
<evidence type="ECO:0000313" key="3">
    <source>
        <dbReference type="Proteomes" id="UP000639403"/>
    </source>
</evidence>
<comment type="caution">
    <text evidence="2">The sequence shown here is derived from an EMBL/GenBank/DDBJ whole genome shotgun (WGS) entry which is preliminary data.</text>
</comment>
<gene>
    <name evidence="2" type="ORF">IEO21_10442</name>
</gene>
<feature type="compositionally biased region" description="Basic and acidic residues" evidence="1">
    <location>
        <begin position="239"/>
        <end position="256"/>
    </location>
</feature>
<feature type="compositionally biased region" description="Polar residues" evidence="1">
    <location>
        <begin position="219"/>
        <end position="235"/>
    </location>
</feature>
<accession>A0A8H7NSK0</accession>
<feature type="region of interest" description="Disordered" evidence="1">
    <location>
        <begin position="111"/>
        <end position="268"/>
    </location>
</feature>
<dbReference type="Proteomes" id="UP000639403">
    <property type="component" value="Unassembled WGS sequence"/>
</dbReference>
<feature type="compositionally biased region" description="Pro residues" evidence="1">
    <location>
        <begin position="174"/>
        <end position="183"/>
    </location>
</feature>
<reference evidence="2" key="2">
    <citation type="journal article" name="Front. Microbiol.">
        <title>Degradative Capacity of Two Strains of Rhodonia placenta: From Phenotype to Genotype.</title>
        <authorList>
            <person name="Kolle M."/>
            <person name="Horta M.A.C."/>
            <person name="Nowrousian M."/>
            <person name="Ohm R.A."/>
            <person name="Benz J.P."/>
            <person name="Pilgard A."/>
        </authorList>
    </citation>
    <scope>NUCLEOTIDE SEQUENCE</scope>
    <source>
        <strain evidence="2">FPRL280</strain>
    </source>
</reference>
<evidence type="ECO:0000256" key="1">
    <source>
        <dbReference type="SAM" id="MobiDB-lite"/>
    </source>
</evidence>
<name>A0A8H7NSK0_9APHY</name>
<dbReference type="EMBL" id="JADOXO010000819">
    <property type="protein sequence ID" value="KAF9800058.1"/>
    <property type="molecule type" value="Genomic_DNA"/>
</dbReference>
<sequence length="268" mass="28828">MDQLRTDQLRMDQRAQPALISPCILRFEHCSPSLRSGGAHPYYTLQYVDSLLYIVNTQEMNSSVPALHLGSCCIIIKSSIGPYVNCESQCHLGRRLVHAFDSKDLIDVYLTDGQTGGDHDLPTDPAAEPESEESASEEGVSEPEPTLHGRTASPDALPSASPVTVLRDTTSGLPPSPSPPSPPRGCSRTRSPQSPPSGDRRQAPLGPDTPLFDSRIPPGTSTQSPNTSISPSTLFDTFDSARRLLEARHGRPDASRVDPGTSSAFSEQ</sequence>
<protein>
    <submittedName>
        <fullName evidence="2">Uncharacterized protein</fullName>
    </submittedName>
</protein>
<reference evidence="2" key="1">
    <citation type="submission" date="2020-11" db="EMBL/GenBank/DDBJ databases">
        <authorList>
            <person name="Koelle M."/>
            <person name="Horta M.A.C."/>
            <person name="Nowrousian M."/>
            <person name="Ohm R.A."/>
            <person name="Benz P."/>
            <person name="Pilgard A."/>
        </authorList>
    </citation>
    <scope>NUCLEOTIDE SEQUENCE</scope>
    <source>
        <strain evidence="2">FPRL280</strain>
    </source>
</reference>
<organism evidence="2 3">
    <name type="scientific">Rhodonia placenta</name>
    <dbReference type="NCBI Taxonomy" id="104341"/>
    <lineage>
        <taxon>Eukaryota</taxon>
        <taxon>Fungi</taxon>
        <taxon>Dikarya</taxon>
        <taxon>Basidiomycota</taxon>
        <taxon>Agaricomycotina</taxon>
        <taxon>Agaricomycetes</taxon>
        <taxon>Polyporales</taxon>
        <taxon>Adustoporiaceae</taxon>
        <taxon>Rhodonia</taxon>
    </lineage>
</organism>
<dbReference type="AlphaFoldDB" id="A0A8H7NSK0"/>